<dbReference type="KEGG" id="rmb:K529_003860"/>
<evidence type="ECO:0000259" key="2">
    <source>
        <dbReference type="Pfam" id="PF06791"/>
    </source>
</evidence>
<feature type="domain" description="Bacteriophage tail tape measure N-terminal" evidence="2">
    <location>
        <begin position="138"/>
        <end position="344"/>
    </location>
</feature>
<proteinExistence type="predicted"/>
<evidence type="ECO:0000256" key="1">
    <source>
        <dbReference type="SAM" id="MobiDB-lite"/>
    </source>
</evidence>
<dbReference type="OrthoDB" id="7710249at2"/>
<dbReference type="Pfam" id="PF06791">
    <property type="entry name" value="TMP_2"/>
    <property type="match status" value="1"/>
</dbReference>
<dbReference type="RefSeq" id="WP_046002805.1">
    <property type="nucleotide sequence ID" value="NZ_CP015230.1"/>
</dbReference>
<feature type="region of interest" description="Disordered" evidence="1">
    <location>
        <begin position="559"/>
        <end position="588"/>
    </location>
</feature>
<sequence>MTFVVQGEILMDGSDAKSEFQRLRAEQAKLVTSTDKVNQSSSQLRRTMQGAFSSSVANEVTRLNQNLSQTTILADAQSRVWVKQAASQKSALDGLKRSTSSFKSYGQEIRSFSGQLAVARNRAATWFASLRDVDESQQLAAGSAANLTAQFNDIGVMMAAGQSPMQLAIQQGTQITQVFGNRGAAAALSATRQAVMNMVSPLNLLTIGSVAAGAAAVQWLSKAGEEAETFEDRLKALSDAVDAFGDRQKDAFQSASDMIEKFGSASPQLRMVLADLAALAKIDAQRNIDETSQSIRQLVTEARGLRDRNSFAASANFLGLKAATNDARELGTALNQNLKILEQSEDQAKRLKAAYNLRDILLEASGGIENLSKRQAEFYDGLATLIQELEAFESTAVKPLNDLKQAGLDLWEGLLKNTPKVRAELAEVEATARSTIEQLQLEAEINEAIRTSGEGSVEVAELRLQAERELFEQRVEELTITEELKKEMMAAWDAANGVAGVDMAGNIALAAGEAQRLKNELLAAKGAAIMAAAKANPDFHDPRGESPGSGNKEYVYQDQGLPRVVLPPNPRSRRSGGGRSASSADREREAIERLMQRERERLEILRETDPVQQEMIRFRETMKSATDAEREALEKIISKRLEEQKAIEQTRELGSYLGETMQDVSAALVSSGDAAADAWDRVKASILSAILQASLLGEGPLAGAFGTDETGGFIGGLLKRADGGIITGRGGDRSDQELVLASPGEFFVNAKATRKHRHLLEAINAGSLLPAALPAFANGGAFAAPPVLPAVSAGGSSQAPGMSRVRIEPSPLFRVVVEEQSRQTAVEVNQNYDREHSGEAFNRNLNDPWSVG</sequence>
<dbReference type="STRING" id="1265309.K529_003860"/>
<reference evidence="3 4" key="1">
    <citation type="journal article" date="2016" name="ISME J.">
        <title>Global occurrence and heterogeneity of the Roseobacter-clade species Ruegeria mobilis.</title>
        <authorList>
            <person name="Sonnenschein E."/>
            <person name="Gram L."/>
        </authorList>
    </citation>
    <scope>NUCLEOTIDE SEQUENCE [LARGE SCALE GENOMIC DNA]</scope>
    <source>
        <strain evidence="3 4">F1926</strain>
    </source>
</reference>
<feature type="region of interest" description="Disordered" evidence="1">
    <location>
        <begin position="832"/>
        <end position="852"/>
    </location>
</feature>
<dbReference type="AlphaFoldDB" id="A0A1B0ZZY6"/>
<gene>
    <name evidence="3" type="ORF">K529_003860</name>
</gene>
<accession>A0A1B0ZZY6</accession>
<dbReference type="GeneID" id="28248938"/>
<feature type="compositionally biased region" description="Polar residues" evidence="1">
    <location>
        <begin position="843"/>
        <end position="852"/>
    </location>
</feature>
<evidence type="ECO:0000313" key="3">
    <source>
        <dbReference type="EMBL" id="ANP39892.1"/>
    </source>
</evidence>
<dbReference type="Proteomes" id="UP000013243">
    <property type="component" value="Chromosome"/>
</dbReference>
<evidence type="ECO:0000313" key="4">
    <source>
        <dbReference type="Proteomes" id="UP000013243"/>
    </source>
</evidence>
<protein>
    <recommendedName>
        <fullName evidence="2">Bacteriophage tail tape measure N-terminal domain-containing protein</fullName>
    </recommendedName>
</protein>
<dbReference type="InterPro" id="IPR009628">
    <property type="entry name" value="Phage_tape_measure_N"/>
</dbReference>
<dbReference type="EMBL" id="CP015230">
    <property type="protein sequence ID" value="ANP39892.1"/>
    <property type="molecule type" value="Genomic_DNA"/>
</dbReference>
<organism evidence="3 4">
    <name type="scientific">Tritonibacter mobilis F1926</name>
    <dbReference type="NCBI Taxonomy" id="1265309"/>
    <lineage>
        <taxon>Bacteria</taxon>
        <taxon>Pseudomonadati</taxon>
        <taxon>Pseudomonadota</taxon>
        <taxon>Alphaproteobacteria</taxon>
        <taxon>Rhodobacterales</taxon>
        <taxon>Paracoccaceae</taxon>
        <taxon>Tritonibacter</taxon>
    </lineage>
</organism>
<name>A0A1B0ZZY6_9RHOB</name>